<organism evidence="3 4">
    <name type="scientific">candidate division WWE3 bacterium RIFCSPLOWO2_12_FULL_36_10</name>
    <dbReference type="NCBI Taxonomy" id="1802630"/>
    <lineage>
        <taxon>Bacteria</taxon>
        <taxon>Katanobacteria</taxon>
    </lineage>
</organism>
<sequence>MPSKITHPKTHKKYQFLYHFLPHQQNKTRARLLSHGALLTYLAMVAIMLGFFLLVPKLFPGVLGYASSINIKDLFNGTNKIRVQNNLSELRLNSELSKAAQEKAKDMFKYNYWAHVSPTGTEPWDFILAQNYDYMYAGENLAKNFNDSKGVVDAWYRSPSHRENLLSPNYDEVGYAAVNGVLDGYETTLVVQLFGRPRNLAQIATVQEQDNLLNNSQISRSALARNPATVPAVLPALDVSLATNTLSFAIGGFLIFLLILDIWYSRKKGILKFTGHTFAHITFLVLVLLGLWITLSPGRLI</sequence>
<dbReference type="CDD" id="cd05379">
    <property type="entry name" value="CAP_bacterial"/>
    <property type="match status" value="1"/>
</dbReference>
<protein>
    <recommendedName>
        <fullName evidence="2">SCP domain-containing protein</fullName>
    </recommendedName>
</protein>
<dbReference type="Pfam" id="PF00188">
    <property type="entry name" value="CAP"/>
    <property type="match status" value="1"/>
</dbReference>
<accession>A0A1F4VL70</accession>
<evidence type="ECO:0000256" key="1">
    <source>
        <dbReference type="SAM" id="Phobius"/>
    </source>
</evidence>
<gene>
    <name evidence="3" type="ORF">A3H26_02905</name>
</gene>
<dbReference type="PANTHER" id="PTHR31157">
    <property type="entry name" value="SCP DOMAIN-CONTAINING PROTEIN"/>
    <property type="match status" value="1"/>
</dbReference>
<name>A0A1F4VL70_UNCKA</name>
<dbReference type="SUPFAM" id="SSF55797">
    <property type="entry name" value="PR-1-like"/>
    <property type="match status" value="1"/>
</dbReference>
<comment type="caution">
    <text evidence="3">The sequence shown here is derived from an EMBL/GenBank/DDBJ whole genome shotgun (WGS) entry which is preliminary data.</text>
</comment>
<feature type="transmembrane region" description="Helical" evidence="1">
    <location>
        <begin position="32"/>
        <end position="55"/>
    </location>
</feature>
<dbReference type="Proteomes" id="UP000177763">
    <property type="component" value="Unassembled WGS sequence"/>
</dbReference>
<dbReference type="InterPro" id="IPR014044">
    <property type="entry name" value="CAP_dom"/>
</dbReference>
<feature type="domain" description="SCP" evidence="2">
    <location>
        <begin position="77"/>
        <end position="192"/>
    </location>
</feature>
<evidence type="ECO:0000313" key="4">
    <source>
        <dbReference type="Proteomes" id="UP000177763"/>
    </source>
</evidence>
<evidence type="ECO:0000259" key="2">
    <source>
        <dbReference type="Pfam" id="PF00188"/>
    </source>
</evidence>
<dbReference type="PANTHER" id="PTHR31157:SF1">
    <property type="entry name" value="SCP DOMAIN-CONTAINING PROTEIN"/>
    <property type="match status" value="1"/>
</dbReference>
<dbReference type="STRING" id="1802630.A3H26_02905"/>
<feature type="transmembrane region" description="Helical" evidence="1">
    <location>
        <begin position="277"/>
        <end position="295"/>
    </location>
</feature>
<proteinExistence type="predicted"/>
<keyword evidence="1" id="KW-1133">Transmembrane helix</keyword>
<feature type="transmembrane region" description="Helical" evidence="1">
    <location>
        <begin position="246"/>
        <end position="265"/>
    </location>
</feature>
<keyword evidence="1" id="KW-0472">Membrane</keyword>
<keyword evidence="1" id="KW-0812">Transmembrane</keyword>
<dbReference type="EMBL" id="MEVN01000008">
    <property type="protein sequence ID" value="OGC57638.1"/>
    <property type="molecule type" value="Genomic_DNA"/>
</dbReference>
<dbReference type="Gene3D" id="3.40.33.10">
    <property type="entry name" value="CAP"/>
    <property type="match status" value="1"/>
</dbReference>
<evidence type="ECO:0000313" key="3">
    <source>
        <dbReference type="EMBL" id="OGC57638.1"/>
    </source>
</evidence>
<reference evidence="3 4" key="1">
    <citation type="journal article" date="2016" name="Nat. Commun.">
        <title>Thousands of microbial genomes shed light on interconnected biogeochemical processes in an aquifer system.</title>
        <authorList>
            <person name="Anantharaman K."/>
            <person name="Brown C.T."/>
            <person name="Hug L.A."/>
            <person name="Sharon I."/>
            <person name="Castelle C.J."/>
            <person name="Probst A.J."/>
            <person name="Thomas B.C."/>
            <person name="Singh A."/>
            <person name="Wilkins M.J."/>
            <person name="Karaoz U."/>
            <person name="Brodie E.L."/>
            <person name="Williams K.H."/>
            <person name="Hubbard S.S."/>
            <person name="Banfield J.F."/>
        </authorList>
    </citation>
    <scope>NUCLEOTIDE SEQUENCE [LARGE SCALE GENOMIC DNA]</scope>
</reference>
<dbReference type="AlphaFoldDB" id="A0A1F4VL70"/>
<dbReference type="InterPro" id="IPR035940">
    <property type="entry name" value="CAP_sf"/>
</dbReference>